<protein>
    <submittedName>
        <fullName evidence="1">Uncharacterized protein</fullName>
    </submittedName>
</protein>
<proteinExistence type="predicted"/>
<keyword evidence="2" id="KW-1185">Reference proteome</keyword>
<comment type="caution">
    <text evidence="1">The sequence shown here is derived from an EMBL/GenBank/DDBJ whole genome shotgun (WGS) entry which is preliminary data.</text>
</comment>
<dbReference type="EMBL" id="SRYB01000005">
    <property type="protein sequence ID" value="TGY79706.1"/>
    <property type="molecule type" value="Genomic_DNA"/>
</dbReference>
<accession>A0AC61RI01</accession>
<dbReference type="Proteomes" id="UP000306319">
    <property type="component" value="Unassembled WGS sequence"/>
</dbReference>
<name>A0AC61RI01_9BACT</name>
<reference evidence="1" key="1">
    <citation type="submission" date="2019-04" db="EMBL/GenBank/DDBJ databases">
        <title>Microbes associate with the intestines of laboratory mice.</title>
        <authorList>
            <person name="Navarre W."/>
            <person name="Wong E."/>
            <person name="Huang K."/>
            <person name="Tropini C."/>
            <person name="Ng K."/>
            <person name="Yu B."/>
        </authorList>
    </citation>
    <scope>NUCLEOTIDE SEQUENCE</scope>
    <source>
        <strain evidence="1">NM04_E33</strain>
    </source>
</reference>
<gene>
    <name evidence="1" type="ORF">E5331_04840</name>
</gene>
<evidence type="ECO:0000313" key="2">
    <source>
        <dbReference type="Proteomes" id="UP000306319"/>
    </source>
</evidence>
<organism evidence="1 2">
    <name type="scientific">Lepagella muris</name>
    <dbReference type="NCBI Taxonomy" id="3032870"/>
    <lineage>
        <taxon>Bacteria</taxon>
        <taxon>Pseudomonadati</taxon>
        <taxon>Bacteroidota</taxon>
        <taxon>Bacteroidia</taxon>
        <taxon>Bacteroidales</taxon>
        <taxon>Muribaculaceae</taxon>
        <taxon>Lepagella</taxon>
    </lineage>
</organism>
<sequence length="444" mass="48243">MRTITRIVLYAMPLLIAAACDTTEESYYPGPESDITISVEQKGAILLSADGTAQTIDVKATTYWDATIEESGNTFSVKQSVEKGDGTVTVEGQPNYNSGVKQGKLYLSARNINKRIEVDVMQAQLKFSMGKQDDITLPERGGSFMLEFESTVSWNFEVSRGDASWLTCNPGISGEGKWDRITVDVEVGPNYTPSERSVTLLLRPQNGDLIPYLGTLPDSFTVTQAAGTPPTGVRASVDSVKYHEGYLTVNYESVAPVQEVGVEVKVAGGETVDRYPAERVNGSYPLSGPVTVNVTGLDEGVRYMAVPYVTSMVSTVEGEQVEFTTDAEIVYRGVEIVSYDIRPTARQVFVTAELNSDVDVTEGGITIYNADGSHIVTYTKPINANVTSFEIESVDFMSPKTEYLIEIFVRTALNEAVTDRISFTTEGLVPDEGDNTPPDGPNAN</sequence>
<evidence type="ECO:0000313" key="1">
    <source>
        <dbReference type="EMBL" id="TGY79706.1"/>
    </source>
</evidence>